<dbReference type="PANTHER" id="PTHR24421">
    <property type="entry name" value="NITRATE/NITRITE SENSOR PROTEIN NARX-RELATED"/>
    <property type="match status" value="1"/>
</dbReference>
<dbReference type="Pfam" id="PF02518">
    <property type="entry name" value="HATPase_c"/>
    <property type="match status" value="1"/>
</dbReference>
<evidence type="ECO:0000313" key="7">
    <source>
        <dbReference type="Proteomes" id="UP000199031"/>
    </source>
</evidence>
<dbReference type="Pfam" id="PF07730">
    <property type="entry name" value="HisKA_3"/>
    <property type="match status" value="1"/>
</dbReference>
<dbReference type="InterPro" id="IPR003594">
    <property type="entry name" value="HATPase_dom"/>
</dbReference>
<evidence type="ECO:0000256" key="1">
    <source>
        <dbReference type="ARBA" id="ARBA00022679"/>
    </source>
</evidence>
<proteinExistence type="predicted"/>
<keyword evidence="7" id="KW-1185">Reference proteome</keyword>
<dbReference type="AlphaFoldDB" id="A0A1I5WBN2"/>
<keyword evidence="4" id="KW-0812">Transmembrane</keyword>
<dbReference type="InterPro" id="IPR011712">
    <property type="entry name" value="Sig_transdc_His_kin_sub3_dim/P"/>
</dbReference>
<dbReference type="STRING" id="1465490.SAMN05444277_10660"/>
<dbReference type="InterPro" id="IPR005467">
    <property type="entry name" value="His_kinase_dom"/>
</dbReference>
<dbReference type="SMART" id="SM00387">
    <property type="entry name" value="HATPase_c"/>
    <property type="match status" value="1"/>
</dbReference>
<accession>A0A1I5WBN2</accession>
<dbReference type="EMBL" id="FOXQ01000006">
    <property type="protein sequence ID" value="SFQ16726.1"/>
    <property type="molecule type" value="Genomic_DNA"/>
</dbReference>
<feature type="transmembrane region" description="Helical" evidence="4">
    <location>
        <begin position="12"/>
        <end position="35"/>
    </location>
</feature>
<evidence type="ECO:0000313" key="6">
    <source>
        <dbReference type="EMBL" id="SFQ16726.1"/>
    </source>
</evidence>
<keyword evidence="1" id="KW-0808">Transferase</keyword>
<evidence type="ECO:0000259" key="5">
    <source>
        <dbReference type="PROSITE" id="PS50109"/>
    </source>
</evidence>
<dbReference type="OrthoDB" id="5401121at2"/>
<dbReference type="SUPFAM" id="SSF55874">
    <property type="entry name" value="ATPase domain of HSP90 chaperone/DNA topoisomerase II/histidine kinase"/>
    <property type="match status" value="1"/>
</dbReference>
<dbReference type="RefSeq" id="WP_090658322.1">
    <property type="nucleotide sequence ID" value="NZ_FOXQ01000006.1"/>
</dbReference>
<keyword evidence="4" id="KW-0472">Membrane</keyword>
<sequence>MPPQEHPPGLIAAIIVATIVLLLAGIFIFILVAYFNGRKKRYIQEKQLMQLAFNEQLLKAQLETQEHAFNQVSQELHDNIGQLLSSTKMLLSLAGMEIKHVPDTFKTAEESLAHAIQDLRTLSKSLNTEWIQQFDFMENLKWEKDRINAARNISVNIKSDYEQLPVDAEAQVMLFRVVQEAIQNTIKHAHASAIKINIKKEKQHICLSVNDNGTGFSVTSNKHKSLGLRNMEHRVKLLKGTIDWISHKEAGTSVIIQIPDPALQAK</sequence>
<dbReference type="CDD" id="cd16917">
    <property type="entry name" value="HATPase_UhpB-NarQ-NarX-like"/>
    <property type="match status" value="1"/>
</dbReference>
<dbReference type="Gene3D" id="1.20.5.1930">
    <property type="match status" value="1"/>
</dbReference>
<gene>
    <name evidence="6" type="ORF">SAMN05444277_10660</name>
</gene>
<name>A0A1I5WBN2_9BACT</name>
<dbReference type="Gene3D" id="3.30.565.10">
    <property type="entry name" value="Histidine kinase-like ATPase, C-terminal domain"/>
    <property type="match status" value="1"/>
</dbReference>
<protein>
    <submittedName>
        <fullName evidence="6">Histidine kinase-, DNA gyrase B-, and HSP90-like ATPase</fullName>
    </submittedName>
</protein>
<organism evidence="6 7">
    <name type="scientific">Parafilimonas terrae</name>
    <dbReference type="NCBI Taxonomy" id="1465490"/>
    <lineage>
        <taxon>Bacteria</taxon>
        <taxon>Pseudomonadati</taxon>
        <taxon>Bacteroidota</taxon>
        <taxon>Chitinophagia</taxon>
        <taxon>Chitinophagales</taxon>
        <taxon>Chitinophagaceae</taxon>
        <taxon>Parafilimonas</taxon>
    </lineage>
</organism>
<evidence type="ECO:0000256" key="2">
    <source>
        <dbReference type="ARBA" id="ARBA00022777"/>
    </source>
</evidence>
<dbReference type="GO" id="GO:0046983">
    <property type="term" value="F:protein dimerization activity"/>
    <property type="evidence" value="ECO:0007669"/>
    <property type="project" value="InterPro"/>
</dbReference>
<evidence type="ECO:0000256" key="3">
    <source>
        <dbReference type="ARBA" id="ARBA00023012"/>
    </source>
</evidence>
<dbReference type="GO" id="GO:0000155">
    <property type="term" value="F:phosphorelay sensor kinase activity"/>
    <property type="evidence" value="ECO:0007669"/>
    <property type="project" value="InterPro"/>
</dbReference>
<feature type="domain" description="Histidine kinase" evidence="5">
    <location>
        <begin position="71"/>
        <end position="262"/>
    </location>
</feature>
<dbReference type="PROSITE" id="PS50109">
    <property type="entry name" value="HIS_KIN"/>
    <property type="match status" value="1"/>
</dbReference>
<dbReference type="Proteomes" id="UP000199031">
    <property type="component" value="Unassembled WGS sequence"/>
</dbReference>
<keyword evidence="3" id="KW-0902">Two-component regulatory system</keyword>
<evidence type="ECO:0000256" key="4">
    <source>
        <dbReference type="SAM" id="Phobius"/>
    </source>
</evidence>
<reference evidence="6 7" key="1">
    <citation type="submission" date="2016-10" db="EMBL/GenBank/DDBJ databases">
        <authorList>
            <person name="de Groot N.N."/>
        </authorList>
    </citation>
    <scope>NUCLEOTIDE SEQUENCE [LARGE SCALE GENOMIC DNA]</scope>
    <source>
        <strain evidence="6 7">DSM 28286</strain>
    </source>
</reference>
<dbReference type="GO" id="GO:0016020">
    <property type="term" value="C:membrane"/>
    <property type="evidence" value="ECO:0007669"/>
    <property type="project" value="InterPro"/>
</dbReference>
<dbReference type="InterPro" id="IPR050482">
    <property type="entry name" value="Sensor_HK_TwoCompSys"/>
</dbReference>
<keyword evidence="4" id="KW-1133">Transmembrane helix</keyword>
<keyword evidence="2 6" id="KW-0418">Kinase</keyword>
<dbReference type="InterPro" id="IPR036890">
    <property type="entry name" value="HATPase_C_sf"/>
</dbReference>